<feature type="transmembrane region" description="Helical" evidence="10">
    <location>
        <begin position="196"/>
        <end position="217"/>
    </location>
</feature>
<name>A0A1D8ASS2_9BACT</name>
<evidence type="ECO:0000256" key="7">
    <source>
        <dbReference type="ARBA" id="ARBA00022840"/>
    </source>
</evidence>
<feature type="modified residue" description="4-aspartylphosphate" evidence="9">
    <location>
        <position position="782"/>
    </location>
</feature>
<evidence type="ECO:0000313" key="16">
    <source>
        <dbReference type="Proteomes" id="UP000095228"/>
    </source>
</evidence>
<proteinExistence type="predicted"/>
<dbReference type="CDD" id="cd00082">
    <property type="entry name" value="HisKA"/>
    <property type="match status" value="1"/>
</dbReference>
<dbReference type="InterPro" id="IPR000700">
    <property type="entry name" value="PAS-assoc_C"/>
</dbReference>
<keyword evidence="4" id="KW-0808">Transferase</keyword>
<dbReference type="SMART" id="SM00091">
    <property type="entry name" value="PAS"/>
    <property type="match status" value="2"/>
</dbReference>
<dbReference type="InterPro" id="IPR000014">
    <property type="entry name" value="PAS"/>
</dbReference>
<evidence type="ECO:0000256" key="1">
    <source>
        <dbReference type="ARBA" id="ARBA00000085"/>
    </source>
</evidence>
<dbReference type="SMART" id="SM00448">
    <property type="entry name" value="REC"/>
    <property type="match status" value="1"/>
</dbReference>
<feature type="domain" description="PAC" evidence="14">
    <location>
        <begin position="423"/>
        <end position="475"/>
    </location>
</feature>
<evidence type="ECO:0000259" key="13">
    <source>
        <dbReference type="PROSITE" id="PS50112"/>
    </source>
</evidence>
<evidence type="ECO:0000259" key="14">
    <source>
        <dbReference type="PROSITE" id="PS50113"/>
    </source>
</evidence>
<evidence type="ECO:0000256" key="9">
    <source>
        <dbReference type="PROSITE-ProRule" id="PRU00169"/>
    </source>
</evidence>
<evidence type="ECO:0000259" key="11">
    <source>
        <dbReference type="PROSITE" id="PS50109"/>
    </source>
</evidence>
<dbReference type="PANTHER" id="PTHR43065:SF46">
    <property type="entry name" value="C4-DICARBOXYLATE TRANSPORT SENSOR PROTEIN DCTB"/>
    <property type="match status" value="1"/>
</dbReference>
<keyword evidence="10" id="KW-1133">Transmembrane helix</keyword>
<keyword evidence="10" id="KW-0812">Transmembrane</keyword>
<accession>A0A1D8ASS2</accession>
<dbReference type="SUPFAM" id="SSF47384">
    <property type="entry name" value="Homodimeric domain of signal transducing histidine kinase"/>
    <property type="match status" value="1"/>
</dbReference>
<protein>
    <recommendedName>
        <fullName evidence="2">histidine kinase</fullName>
        <ecNumber evidence="2">2.7.13.3</ecNumber>
    </recommendedName>
</protein>
<dbReference type="CDD" id="cd00156">
    <property type="entry name" value="REC"/>
    <property type="match status" value="1"/>
</dbReference>
<sequence>MPVNHLQIILLLHAAFGGVFLFLHWQHPARFSRLLGQAWLLEAFRTALLLPEINGLGGWSHHWYTLSDATNLLATWWLLAGCADLARVRLPAWLGRVALGAGVPVILLFRYVLPDLVADRMGLPYLTAFRYCNITELVLLFVPVTAARVTVLVWFYRLWREERLPGAGIAIVFGVPYAVFALAVPLQMYFEYYPAWISFFWFARVLGFSLGLVMLVLSQQMAALRHSEHRLASAQASARLGSWDYDVAGGQAAWSVALFRLLGRDPAAGPLDWSGLTASLHPDDRAEFTRLADLARTELRPTAGEHRLLQPETPATWVECRHDPVTGPGGRLLRLTGTMQDITARKRAEARLREQAFIIDHAPFAIVITDLAHRITYANEGAARLQGLTRDQLLGRTAEQAFSPTAMAKIVAGREITLATGRWQGEVPLTTPDGSARIVEYYMSLIRDDRDRVIARLSIGVDVTEKKQIAEQLLRSQRMEHLGLLVAGIAHDLNNILSPSLLVAPFMRPLVTKPSEHAFLDSVERSAERGAALVKQIMLFAQGRGEGHIPVKPGSLARELVSLVRETFPRSLTFEEHIAADLWPVNANPTQLHQVLLNLLVNARDALNGHGVLTLRLTNRSLDDAAADRIAGARPGAYVCFEIGDTGPGIPPEVLPRIWEPFFTTKEPGKGTGLGLSTVRGIVSSHLGFCEVQTAPGEGTVFRVYLPAATAADDHTPRSAHPFLPRAHGELILVVDDEPGVRELLNAVLVNHGYQVLTARDGIEGINIFSAQQAQVALVITDMQMPHGRGDSFAGLLRLIRPDIRVLYISGLSAEESGRPPQAAGTEDPFLLKPFKPAVLLAAVHKLLHPDALVNP</sequence>
<feature type="domain" description="PAC" evidence="14">
    <location>
        <begin position="302"/>
        <end position="354"/>
    </location>
</feature>
<dbReference type="InterPro" id="IPR003661">
    <property type="entry name" value="HisK_dim/P_dom"/>
</dbReference>
<dbReference type="PROSITE" id="PS50112">
    <property type="entry name" value="PAS"/>
    <property type="match status" value="1"/>
</dbReference>
<keyword evidence="3 9" id="KW-0597">Phosphoprotein</keyword>
<dbReference type="PROSITE" id="PS50110">
    <property type="entry name" value="RESPONSE_REGULATORY"/>
    <property type="match status" value="1"/>
</dbReference>
<dbReference type="InterPro" id="IPR036890">
    <property type="entry name" value="HATPase_C_sf"/>
</dbReference>
<dbReference type="Pfam" id="PF00072">
    <property type="entry name" value="Response_reg"/>
    <property type="match status" value="1"/>
</dbReference>
<dbReference type="SUPFAM" id="SSF52172">
    <property type="entry name" value="CheY-like"/>
    <property type="match status" value="1"/>
</dbReference>
<reference evidence="15 16" key="1">
    <citation type="submission" date="2016-06" db="EMBL/GenBank/DDBJ databases">
        <title>Three novel species with peptidoglycan cell walls form the new genus Lacunisphaera gen. nov. in the family Opitutaceae of the verrucomicrobial subdivision 4.</title>
        <authorList>
            <person name="Rast P."/>
            <person name="Gloeckner I."/>
            <person name="Jogler M."/>
            <person name="Boedeker C."/>
            <person name="Jeske O."/>
            <person name="Wiegand S."/>
            <person name="Reinhardt R."/>
            <person name="Schumann P."/>
            <person name="Rohde M."/>
            <person name="Spring S."/>
            <person name="Gloeckner F.O."/>
            <person name="Jogler C."/>
        </authorList>
    </citation>
    <scope>NUCLEOTIDE SEQUENCE [LARGE SCALE GENOMIC DNA]</scope>
    <source>
        <strain evidence="15 16">IG16b</strain>
    </source>
</reference>
<dbReference type="OrthoDB" id="9792270at2"/>
<dbReference type="SMART" id="SM00388">
    <property type="entry name" value="HisKA"/>
    <property type="match status" value="1"/>
</dbReference>
<evidence type="ECO:0000256" key="5">
    <source>
        <dbReference type="ARBA" id="ARBA00022741"/>
    </source>
</evidence>
<dbReference type="InterPro" id="IPR011006">
    <property type="entry name" value="CheY-like_superfamily"/>
</dbReference>
<keyword evidence="6" id="KW-0418">Kinase</keyword>
<keyword evidence="5" id="KW-0547">Nucleotide-binding</keyword>
<feature type="domain" description="PAS" evidence="13">
    <location>
        <begin position="351"/>
        <end position="421"/>
    </location>
</feature>
<dbReference type="Gene3D" id="2.10.70.100">
    <property type="match status" value="1"/>
</dbReference>
<dbReference type="PROSITE" id="PS50109">
    <property type="entry name" value="HIS_KIN"/>
    <property type="match status" value="1"/>
</dbReference>
<feature type="transmembrane region" description="Helical" evidence="10">
    <location>
        <begin position="6"/>
        <end position="25"/>
    </location>
</feature>
<evidence type="ECO:0000256" key="3">
    <source>
        <dbReference type="ARBA" id="ARBA00022553"/>
    </source>
</evidence>
<evidence type="ECO:0000259" key="12">
    <source>
        <dbReference type="PROSITE" id="PS50110"/>
    </source>
</evidence>
<dbReference type="GO" id="GO:0005524">
    <property type="term" value="F:ATP binding"/>
    <property type="evidence" value="ECO:0007669"/>
    <property type="project" value="UniProtKB-KW"/>
</dbReference>
<dbReference type="InterPro" id="IPR005467">
    <property type="entry name" value="His_kinase_dom"/>
</dbReference>
<dbReference type="Gene3D" id="3.40.50.2300">
    <property type="match status" value="1"/>
</dbReference>
<dbReference type="PRINTS" id="PR00344">
    <property type="entry name" value="BCTRLSENSOR"/>
</dbReference>
<dbReference type="Proteomes" id="UP000095228">
    <property type="component" value="Chromosome"/>
</dbReference>
<comment type="catalytic activity">
    <reaction evidence="1">
        <text>ATP + protein L-histidine = ADP + protein N-phospho-L-histidine.</text>
        <dbReference type="EC" id="2.7.13.3"/>
    </reaction>
</comment>
<feature type="transmembrane region" description="Helical" evidence="10">
    <location>
        <begin position="133"/>
        <end position="156"/>
    </location>
</feature>
<dbReference type="SUPFAM" id="SSF55785">
    <property type="entry name" value="PYP-like sensor domain (PAS domain)"/>
    <property type="match status" value="2"/>
</dbReference>
<dbReference type="InterPro" id="IPR003594">
    <property type="entry name" value="HATPase_dom"/>
</dbReference>
<organism evidence="15 16">
    <name type="scientific">Lacunisphaera limnophila</name>
    <dbReference type="NCBI Taxonomy" id="1838286"/>
    <lineage>
        <taxon>Bacteria</taxon>
        <taxon>Pseudomonadati</taxon>
        <taxon>Verrucomicrobiota</taxon>
        <taxon>Opitutia</taxon>
        <taxon>Opitutales</taxon>
        <taxon>Opitutaceae</taxon>
        <taxon>Lacunisphaera</taxon>
    </lineage>
</organism>
<dbReference type="PANTHER" id="PTHR43065">
    <property type="entry name" value="SENSOR HISTIDINE KINASE"/>
    <property type="match status" value="1"/>
</dbReference>
<feature type="domain" description="Response regulatory" evidence="12">
    <location>
        <begin position="731"/>
        <end position="848"/>
    </location>
</feature>
<feature type="domain" description="Histidine kinase" evidence="11">
    <location>
        <begin position="488"/>
        <end position="710"/>
    </location>
</feature>
<keyword evidence="8" id="KW-0902">Two-component regulatory system</keyword>
<dbReference type="GO" id="GO:0000155">
    <property type="term" value="F:phosphorelay sensor kinase activity"/>
    <property type="evidence" value="ECO:0007669"/>
    <property type="project" value="InterPro"/>
</dbReference>
<keyword evidence="16" id="KW-1185">Reference proteome</keyword>
<feature type="transmembrane region" description="Helical" evidence="10">
    <location>
        <begin position="93"/>
        <end position="113"/>
    </location>
</feature>
<dbReference type="STRING" id="1838286.Verru16b_01003"/>
<keyword evidence="10" id="KW-0472">Membrane</keyword>
<dbReference type="Pfam" id="PF02518">
    <property type="entry name" value="HATPase_c"/>
    <property type="match status" value="1"/>
</dbReference>
<dbReference type="Pfam" id="PF13426">
    <property type="entry name" value="PAS_9"/>
    <property type="match status" value="1"/>
</dbReference>
<dbReference type="InterPro" id="IPR036097">
    <property type="entry name" value="HisK_dim/P_sf"/>
</dbReference>
<evidence type="ECO:0000313" key="15">
    <source>
        <dbReference type="EMBL" id="AOS43943.1"/>
    </source>
</evidence>
<dbReference type="SUPFAM" id="SSF55874">
    <property type="entry name" value="ATPase domain of HSP90 chaperone/DNA topoisomerase II/histidine kinase"/>
    <property type="match status" value="1"/>
</dbReference>
<dbReference type="AlphaFoldDB" id="A0A1D8ASS2"/>
<feature type="transmembrane region" description="Helical" evidence="10">
    <location>
        <begin position="168"/>
        <end position="190"/>
    </location>
</feature>
<dbReference type="Gene3D" id="3.30.450.20">
    <property type="entry name" value="PAS domain"/>
    <property type="match status" value="2"/>
</dbReference>
<dbReference type="EMBL" id="CP016094">
    <property type="protein sequence ID" value="AOS43943.1"/>
    <property type="molecule type" value="Genomic_DNA"/>
</dbReference>
<dbReference type="InterPro" id="IPR001789">
    <property type="entry name" value="Sig_transdc_resp-reg_receiver"/>
</dbReference>
<dbReference type="Gene3D" id="1.10.287.130">
    <property type="match status" value="1"/>
</dbReference>
<dbReference type="RefSeq" id="WP_069961250.1">
    <property type="nucleotide sequence ID" value="NZ_CP016094.1"/>
</dbReference>
<evidence type="ECO:0000256" key="10">
    <source>
        <dbReference type="SAM" id="Phobius"/>
    </source>
</evidence>
<dbReference type="InterPro" id="IPR035965">
    <property type="entry name" value="PAS-like_dom_sf"/>
</dbReference>
<dbReference type="PATRIC" id="fig|1838286.3.peg.1005"/>
<dbReference type="SMART" id="SM00387">
    <property type="entry name" value="HATPase_c"/>
    <property type="match status" value="1"/>
</dbReference>
<dbReference type="EC" id="2.7.13.3" evidence="2"/>
<keyword evidence="7" id="KW-0067">ATP-binding</keyword>
<evidence type="ECO:0000256" key="8">
    <source>
        <dbReference type="ARBA" id="ARBA00023012"/>
    </source>
</evidence>
<gene>
    <name evidence="15" type="ORF">Verru16b_01003</name>
</gene>
<dbReference type="CDD" id="cd00130">
    <property type="entry name" value="PAS"/>
    <property type="match status" value="2"/>
</dbReference>
<dbReference type="InterPro" id="IPR004358">
    <property type="entry name" value="Sig_transdc_His_kin-like_C"/>
</dbReference>
<dbReference type="PROSITE" id="PS50113">
    <property type="entry name" value="PAC"/>
    <property type="match status" value="2"/>
</dbReference>
<evidence type="ECO:0000256" key="2">
    <source>
        <dbReference type="ARBA" id="ARBA00012438"/>
    </source>
</evidence>
<dbReference type="Gene3D" id="3.30.565.10">
    <property type="entry name" value="Histidine kinase-like ATPase, C-terminal domain"/>
    <property type="match status" value="1"/>
</dbReference>
<dbReference type="KEGG" id="obg:Verru16b_01003"/>
<evidence type="ECO:0000256" key="4">
    <source>
        <dbReference type="ARBA" id="ARBA00022679"/>
    </source>
</evidence>
<evidence type="ECO:0000256" key="6">
    <source>
        <dbReference type="ARBA" id="ARBA00022777"/>
    </source>
</evidence>
<dbReference type="NCBIfam" id="TIGR00229">
    <property type="entry name" value="sensory_box"/>
    <property type="match status" value="1"/>
</dbReference>